<accession>A0A0U0ZP55</accession>
<dbReference type="InterPro" id="IPR036390">
    <property type="entry name" value="WH_DNA-bd_sf"/>
</dbReference>
<dbReference type="AlphaFoldDB" id="A0A0U0ZP55"/>
<dbReference type="InterPro" id="IPR036388">
    <property type="entry name" value="WH-like_DNA-bd_sf"/>
</dbReference>
<protein>
    <submittedName>
        <fullName evidence="1">Uncharacterized protein</fullName>
    </submittedName>
</protein>
<sequence length="205" mass="22928">MDINNLRALRALRLKGRMSAPEIAPATGLPETLAIGIVKELTAQGHIEEVRGGLKLSTRGREYLTDQLSLERQTVDEVRMRGLYDEFDTHNNALKSLMTRWQLKADNTPNDHADPDYDQSVIDDLVRIDAQFQPLLTRIVAVAPRLGHYPGRLRGALNRVQAGDHTWFAKPLADSYHTVWFELHEDLIGIAGLSRAEEAAAGRAE</sequence>
<proteinExistence type="predicted"/>
<dbReference type="Gene3D" id="1.10.10.10">
    <property type="entry name" value="Winged helix-like DNA-binding domain superfamily/Winged helix DNA-binding domain"/>
    <property type="match status" value="1"/>
</dbReference>
<dbReference type="RefSeq" id="WP_016893517.1">
    <property type="nucleotide sequence ID" value="NZ_CSWP01000006.1"/>
</dbReference>
<reference evidence="1 2" key="1">
    <citation type="submission" date="2015-03" db="EMBL/GenBank/DDBJ databases">
        <authorList>
            <person name="Murphy D."/>
        </authorList>
    </citation>
    <scope>NUCLEOTIDE SEQUENCE [LARGE SCALE GENOMIC DNA]</scope>
    <source>
        <strain evidence="1 2">PAP088</strain>
    </source>
</reference>
<evidence type="ECO:0000313" key="2">
    <source>
        <dbReference type="Proteomes" id="UP000045782"/>
    </source>
</evidence>
<organism evidence="1 2">
    <name type="scientific">Mycobacteroides abscessus</name>
    <dbReference type="NCBI Taxonomy" id="36809"/>
    <lineage>
        <taxon>Bacteria</taxon>
        <taxon>Bacillati</taxon>
        <taxon>Actinomycetota</taxon>
        <taxon>Actinomycetes</taxon>
        <taxon>Mycobacteriales</taxon>
        <taxon>Mycobacteriaceae</taxon>
        <taxon>Mycobacteroides</taxon>
    </lineage>
</organism>
<dbReference type="SUPFAM" id="SSF46785">
    <property type="entry name" value="Winged helix' DNA-binding domain"/>
    <property type="match status" value="1"/>
</dbReference>
<evidence type="ECO:0000313" key="1">
    <source>
        <dbReference type="EMBL" id="CPV60838.1"/>
    </source>
</evidence>
<name>A0A0U0ZP55_9MYCO</name>
<dbReference type="EMBL" id="CSWP01000006">
    <property type="protein sequence ID" value="CPV60838.1"/>
    <property type="molecule type" value="Genomic_DNA"/>
</dbReference>
<dbReference type="Proteomes" id="UP000045782">
    <property type="component" value="Unassembled WGS sequence"/>
</dbReference>
<gene>
    <name evidence="1" type="ORF">ERS075579_03285</name>
</gene>